<dbReference type="AlphaFoldDB" id="E6TGN7"/>
<feature type="compositionally biased region" description="Basic and acidic residues" evidence="1">
    <location>
        <begin position="1"/>
        <end position="14"/>
    </location>
</feature>
<feature type="compositionally biased region" description="Low complexity" evidence="1">
    <location>
        <begin position="142"/>
        <end position="164"/>
    </location>
</feature>
<accession>E6TGN7</accession>
<proteinExistence type="predicted"/>
<dbReference type="Pfam" id="PF16841">
    <property type="entry name" value="CBM60"/>
    <property type="match status" value="1"/>
</dbReference>
<feature type="region of interest" description="Disordered" evidence="1">
    <location>
        <begin position="91"/>
        <end position="192"/>
    </location>
</feature>
<reference evidence="3 4" key="1">
    <citation type="journal article" date="2011" name="Stand. Genomic Sci.">
        <title>Complete genome sequence of Mycobacterium sp. strain (Spyr1) and reclassification to Mycobacterium gilvum Spyr1.</title>
        <authorList>
            <person name="Kallimanis A."/>
            <person name="Karabika E."/>
            <person name="Mavromatis K."/>
            <person name="Lapidus A."/>
            <person name="Labutti K.M."/>
            <person name="Liolios K."/>
            <person name="Ivanova N."/>
            <person name="Goodwin L."/>
            <person name="Woyke T."/>
            <person name="Velentzas A.D."/>
            <person name="Perisynakis A."/>
            <person name="Ouzounis C.C."/>
            <person name="Kyrpides N.C."/>
            <person name="Koukkou A.I."/>
            <person name="Drainas C."/>
        </authorList>
    </citation>
    <scope>NUCLEOTIDE SEQUENCE [LARGE SCALE GENOMIC DNA]</scope>
    <source>
        <strain evidence="4">DSM 45189 / LMG 24558 / Spyr1</strain>
    </source>
</reference>
<dbReference type="Proteomes" id="UP000008916">
    <property type="component" value="Chromosome"/>
</dbReference>
<dbReference type="Gene3D" id="2.60.60.40">
    <property type="match status" value="1"/>
</dbReference>
<gene>
    <name evidence="3" type="ordered locus">Mspyr1_46630</name>
</gene>
<organism evidence="3 4">
    <name type="scientific">Mycolicibacterium gilvum (strain DSM 45189 / LMG 24558 / Spyr1)</name>
    <name type="common">Mycobacterium gilvum</name>
    <dbReference type="NCBI Taxonomy" id="278137"/>
    <lineage>
        <taxon>Bacteria</taxon>
        <taxon>Bacillati</taxon>
        <taxon>Actinomycetota</taxon>
        <taxon>Actinomycetes</taxon>
        <taxon>Mycobacteriales</taxon>
        <taxon>Mycobacteriaceae</taxon>
        <taxon>Mycolicibacterium</taxon>
    </lineage>
</organism>
<keyword evidence="4" id="KW-1185">Reference proteome</keyword>
<evidence type="ECO:0000313" key="3">
    <source>
        <dbReference type="EMBL" id="ADU01207.1"/>
    </source>
</evidence>
<evidence type="ECO:0000259" key="2">
    <source>
        <dbReference type="Pfam" id="PF16841"/>
    </source>
</evidence>
<feature type="compositionally biased region" description="Low complexity" evidence="1">
    <location>
        <begin position="91"/>
        <end position="123"/>
    </location>
</feature>
<feature type="domain" description="Carbohydrate binding module xylan-binding" evidence="2">
    <location>
        <begin position="292"/>
        <end position="377"/>
    </location>
</feature>
<name>E6TGN7_MYCSR</name>
<sequence length="684" mass="69652">MPSHNDATRGHSERPGSSVAATATGFAEQKFARNASPGAVSEGAAPAEPDPRRAPKRTATTNLKRAGCIGAFAVTLGVGAALAAAPGVALADSTDSDSPQSSTAGNTASDAAGDSASSQGSSARKTRDQGADDSDTAGTKNAASTRAAAASADDGEAASASTTTQRRTLSPRKPTAAVTVSPAVITPPAPGIPTAPTPNSILVATSASFARPTSARSSITSSRDRTANATVSATSTAVANQNVVINAESMTVARPAYGSVFTDPTASGGTALVLTQNTTASKTVALPSFTNIVIRAKGDQYQGAPQMKVSVNGKVVAKVAVAATAWTDYTVPFKGAPGTYTVSIAYTNDRYARGKGDRNLRLDTVTVVSSVVEPAPAPTPPSSTPAPGYFGGADWLWKPISSNPTLAANSSTWVGYLAAADKQRVANLYNYSVALVSASEITSSTPRYDVTLTKAWGSDPFGSTTVPIPLGTKIPPGTDGHVAVLDPTTGQAYGIWQAKYNSSTNAWSGSWGGMTSLNGNGIDTSGSATAAAIARYAGVVTAAEFSAAIAANTGINHALAFSTDLAGPDFVYPAIKSDGQNWAGVATPIPEGYRIQLNPDINVDAIAGMTPGERVIAKTLLTHGAYVVDQGGARMAFAFELLDDATPTSPGAVWKNAGLAWDYYDMKNIPWSQLRVLAPTATPV</sequence>
<protein>
    <recommendedName>
        <fullName evidence="2">Carbohydrate binding module xylan-binding domain-containing protein</fullName>
    </recommendedName>
</protein>
<dbReference type="HOGENOM" id="CLU_407001_0_0_11"/>
<feature type="region of interest" description="Disordered" evidence="1">
    <location>
        <begin position="1"/>
        <end position="64"/>
    </location>
</feature>
<evidence type="ECO:0000256" key="1">
    <source>
        <dbReference type="SAM" id="MobiDB-lite"/>
    </source>
</evidence>
<dbReference type="EMBL" id="CP002385">
    <property type="protein sequence ID" value="ADU01207.1"/>
    <property type="molecule type" value="Genomic_DNA"/>
</dbReference>
<evidence type="ECO:0000313" key="4">
    <source>
        <dbReference type="Proteomes" id="UP000008916"/>
    </source>
</evidence>
<dbReference type="KEGG" id="msp:Mspyr1_46630"/>
<dbReference type="InterPro" id="IPR031768">
    <property type="entry name" value="CBM60_xylan-bd"/>
</dbReference>